<reference evidence="2 3" key="1">
    <citation type="submission" date="2024-03" db="EMBL/GenBank/DDBJ databases">
        <title>Adaptation during the transition from Ophiocordyceps entomopathogen to insect associate is accompanied by gene loss and intensified selection.</title>
        <authorList>
            <person name="Ward C.M."/>
            <person name="Onetto C.A."/>
            <person name="Borneman A.R."/>
        </authorList>
    </citation>
    <scope>NUCLEOTIDE SEQUENCE [LARGE SCALE GENOMIC DNA]</scope>
    <source>
        <strain evidence="2">AWRI1</strain>
        <tissue evidence="2">Single Adult Female</tissue>
    </source>
</reference>
<name>A0AAN9Y8Y4_9HEMI</name>
<keyword evidence="3" id="KW-1185">Reference proteome</keyword>
<dbReference type="EMBL" id="JBBCAQ010000006">
    <property type="protein sequence ID" value="KAK7603516.1"/>
    <property type="molecule type" value="Genomic_DNA"/>
</dbReference>
<evidence type="ECO:0000256" key="1">
    <source>
        <dbReference type="SAM" id="MobiDB-lite"/>
    </source>
</evidence>
<feature type="compositionally biased region" description="Acidic residues" evidence="1">
    <location>
        <begin position="572"/>
        <end position="588"/>
    </location>
</feature>
<protein>
    <submittedName>
        <fullName evidence="2">Uncharacterized protein</fullName>
    </submittedName>
</protein>
<feature type="region of interest" description="Disordered" evidence="1">
    <location>
        <begin position="556"/>
        <end position="598"/>
    </location>
</feature>
<evidence type="ECO:0000313" key="2">
    <source>
        <dbReference type="EMBL" id="KAK7603516.1"/>
    </source>
</evidence>
<dbReference type="AlphaFoldDB" id="A0AAN9Y8Y4"/>
<comment type="caution">
    <text evidence="2">The sequence shown here is derived from an EMBL/GenBank/DDBJ whole genome shotgun (WGS) entry which is preliminary data.</text>
</comment>
<evidence type="ECO:0000313" key="3">
    <source>
        <dbReference type="Proteomes" id="UP001367676"/>
    </source>
</evidence>
<accession>A0AAN9Y8Y4</accession>
<feature type="compositionally biased region" description="Basic and acidic residues" evidence="1">
    <location>
        <begin position="526"/>
        <end position="538"/>
    </location>
</feature>
<gene>
    <name evidence="2" type="ORF">V9T40_003515</name>
</gene>
<proteinExistence type="predicted"/>
<sequence>MPVFLDLNNFHPLSASVYYSPYSLSSRITSARYSSHMSTSKWSPPPISSRPISHRPLRPIPIDLSHIDISSSQLPSLRQPNAKIAYGGPVHRGRTVIRLTMPNTPTDNGPTNRRQRSPGRKLVEKFTIPERPKANEYPPSTDYSPQAGDSAKKTYGGVIRRHLSPNRRKASLVTDEGLPVPSSRKSSISEELLKEEEAIFDSLIREEIARTNGIPERRNSFDCLPADGVKRGRRKSKRFSIDIAASKGLENSDSLSDFIEKLNADIARSPSSHLPPVQEQTVEGVASVDDLHSNAAAEHDESANQSANTTNCDVKCNGQLEVEDCKKLLLKQKACNILDEQLSVTSKLQKPFDDKSATRKHYLDEKSNVNSCQNYENAAAVAAKQSNTKIDMKSTDVCDSSMINWLDGGEGELKVAAKETKENDASLTKTSAAILKAESSNQVDKNLKECPVTSPKEKNQVMKKNATGKSGATNVVGQSPKKKVAKKNKKPSASKSIKNVDDNNNRISSKKSAKNRSTNRAVTQDEEGKMAEEIEEGKKRRKSINWKIVDVGRSDFDDDIADVNGWSPSEESSSDEYDYSTEESDSSDEEGRFLNTNCSGTELALKGQWT</sequence>
<feature type="region of interest" description="Disordered" evidence="1">
    <location>
        <begin position="131"/>
        <end position="150"/>
    </location>
</feature>
<feature type="compositionally biased region" description="Polar residues" evidence="1">
    <location>
        <begin position="467"/>
        <end position="477"/>
    </location>
</feature>
<feature type="compositionally biased region" description="Basic residues" evidence="1">
    <location>
        <begin position="480"/>
        <end position="492"/>
    </location>
</feature>
<organism evidence="2 3">
    <name type="scientific">Parthenolecanium corni</name>
    <dbReference type="NCBI Taxonomy" id="536013"/>
    <lineage>
        <taxon>Eukaryota</taxon>
        <taxon>Metazoa</taxon>
        <taxon>Ecdysozoa</taxon>
        <taxon>Arthropoda</taxon>
        <taxon>Hexapoda</taxon>
        <taxon>Insecta</taxon>
        <taxon>Pterygota</taxon>
        <taxon>Neoptera</taxon>
        <taxon>Paraneoptera</taxon>
        <taxon>Hemiptera</taxon>
        <taxon>Sternorrhyncha</taxon>
        <taxon>Coccoidea</taxon>
        <taxon>Coccidae</taxon>
        <taxon>Parthenolecanium</taxon>
    </lineage>
</organism>
<dbReference type="Proteomes" id="UP001367676">
    <property type="component" value="Unassembled WGS sequence"/>
</dbReference>
<feature type="region of interest" description="Disordered" evidence="1">
    <location>
        <begin position="445"/>
        <end position="540"/>
    </location>
</feature>